<evidence type="ECO:0000313" key="2">
    <source>
        <dbReference type="EMBL" id="ORX92017.1"/>
    </source>
</evidence>
<dbReference type="PIRSF" id="PIRSF001439">
    <property type="entry name" value="CryM"/>
    <property type="match status" value="1"/>
</dbReference>
<dbReference type="STRING" id="1314790.A0A1Y1Y1Y1"/>
<evidence type="ECO:0000256" key="1">
    <source>
        <dbReference type="ARBA" id="ARBA00008903"/>
    </source>
</evidence>
<dbReference type="FunCoup" id="A0A1Y1Y1Y1">
    <property type="interactions" value="594"/>
</dbReference>
<organism evidence="2 3">
    <name type="scientific">Basidiobolus meristosporus CBS 931.73</name>
    <dbReference type="NCBI Taxonomy" id="1314790"/>
    <lineage>
        <taxon>Eukaryota</taxon>
        <taxon>Fungi</taxon>
        <taxon>Fungi incertae sedis</taxon>
        <taxon>Zoopagomycota</taxon>
        <taxon>Entomophthoromycotina</taxon>
        <taxon>Basidiobolomycetes</taxon>
        <taxon>Basidiobolales</taxon>
        <taxon>Basidiobolaceae</taxon>
        <taxon>Basidiobolus</taxon>
    </lineage>
</organism>
<dbReference type="InterPro" id="IPR036291">
    <property type="entry name" value="NAD(P)-bd_dom_sf"/>
</dbReference>
<dbReference type="Proteomes" id="UP000193498">
    <property type="component" value="Unassembled WGS sequence"/>
</dbReference>
<dbReference type="Pfam" id="PF02423">
    <property type="entry name" value="OCD_Mu_crystall"/>
    <property type="match status" value="1"/>
</dbReference>
<accession>A0A1Y1Y1Y1</accession>
<dbReference type="Gene3D" id="3.30.1780.10">
    <property type="entry name" value="ornithine cyclodeaminase, domain 1"/>
    <property type="match status" value="1"/>
</dbReference>
<comment type="similarity">
    <text evidence="1">Belongs to the ornithine cyclodeaminase/mu-crystallin family.</text>
</comment>
<evidence type="ECO:0000313" key="3">
    <source>
        <dbReference type="Proteomes" id="UP000193498"/>
    </source>
</evidence>
<dbReference type="GO" id="GO:0019752">
    <property type="term" value="P:carboxylic acid metabolic process"/>
    <property type="evidence" value="ECO:0007669"/>
    <property type="project" value="UniProtKB-ARBA"/>
</dbReference>
<dbReference type="FunFam" id="3.40.50.720:FF:000311">
    <property type="entry name" value="Ornithine cyclodeaminase"/>
    <property type="match status" value="1"/>
</dbReference>
<keyword evidence="3" id="KW-1185">Reference proteome</keyword>
<dbReference type="PANTHER" id="PTHR13812">
    <property type="entry name" value="KETIMINE REDUCTASE MU-CRYSTALLIN"/>
    <property type="match status" value="1"/>
</dbReference>
<reference evidence="2 3" key="1">
    <citation type="submission" date="2016-07" db="EMBL/GenBank/DDBJ databases">
        <title>Pervasive Adenine N6-methylation of Active Genes in Fungi.</title>
        <authorList>
            <consortium name="DOE Joint Genome Institute"/>
            <person name="Mondo S.J."/>
            <person name="Dannebaum R.O."/>
            <person name="Kuo R.C."/>
            <person name="Labutti K."/>
            <person name="Haridas S."/>
            <person name="Kuo A."/>
            <person name="Salamov A."/>
            <person name="Ahrendt S.R."/>
            <person name="Lipzen A."/>
            <person name="Sullivan W."/>
            <person name="Andreopoulos W.B."/>
            <person name="Clum A."/>
            <person name="Lindquist E."/>
            <person name="Daum C."/>
            <person name="Ramamoorthy G.K."/>
            <person name="Gryganskyi A."/>
            <person name="Culley D."/>
            <person name="Magnuson J.K."/>
            <person name="James T.Y."/>
            <person name="O'Malley M.A."/>
            <person name="Stajich J.E."/>
            <person name="Spatafora J.W."/>
            <person name="Visel A."/>
            <person name="Grigoriev I.V."/>
        </authorList>
    </citation>
    <scope>NUCLEOTIDE SEQUENCE [LARGE SCALE GENOMIC DNA]</scope>
    <source>
        <strain evidence="2 3">CBS 931.73</strain>
    </source>
</reference>
<dbReference type="GO" id="GO:0005737">
    <property type="term" value="C:cytoplasm"/>
    <property type="evidence" value="ECO:0007669"/>
    <property type="project" value="TreeGrafter"/>
</dbReference>
<proteinExistence type="inferred from homology"/>
<dbReference type="AlphaFoldDB" id="A0A1Y1Y1Y1"/>
<dbReference type="InParanoid" id="A0A1Y1Y1Y1"/>
<gene>
    <name evidence="2" type="ORF">K493DRAFT_286166</name>
</gene>
<dbReference type="PANTHER" id="PTHR13812:SF19">
    <property type="entry name" value="KETIMINE REDUCTASE MU-CRYSTALLIN"/>
    <property type="match status" value="1"/>
</dbReference>
<protein>
    <submittedName>
        <fullName evidence="2">NAD(P)-binding protein</fullName>
    </submittedName>
</protein>
<dbReference type="EMBL" id="MCFE01000296">
    <property type="protein sequence ID" value="ORX92017.1"/>
    <property type="molecule type" value="Genomic_DNA"/>
</dbReference>
<dbReference type="InterPro" id="IPR023401">
    <property type="entry name" value="ODC_N"/>
</dbReference>
<dbReference type="InterPro" id="IPR003462">
    <property type="entry name" value="ODC_Mu_crystall"/>
</dbReference>
<dbReference type="Gene3D" id="3.40.50.720">
    <property type="entry name" value="NAD(P)-binding Rossmann-like Domain"/>
    <property type="match status" value="1"/>
</dbReference>
<dbReference type="SUPFAM" id="SSF51735">
    <property type="entry name" value="NAD(P)-binding Rossmann-fold domains"/>
    <property type="match status" value="1"/>
</dbReference>
<sequence>MRYINEDQVLEATKNEWSNIINDLERSFVAKTITPERTSIQVPNAGASLFMPCWIEDANVGIKLVSVRPENAKKGLSTVPATIILLDAETGATEALLQATTITLIRTAGLSAIATRHLANPKSSTLVIFGAGNQARYHVQAMLAVLPSIKRVTICNRSRQNADKLASTLRVEHPELEFSALATSEDPEATQAAVSEADVICTTTNSNQPLFPGSWLKEGAHLNCIGSYTPQMHEFDAEAITRSRITVDTYEGCLEESGELIQALDQGIIRKSDLLADLHEICQYSKSNALDKIRRHEQDITLFKCVGTAIADVSLASFVLKKCEQLGLGMTI</sequence>
<name>A0A1Y1Y1Y1_9FUNG</name>
<comment type="caution">
    <text evidence="2">The sequence shown here is derived from an EMBL/GenBank/DDBJ whole genome shotgun (WGS) entry which is preliminary data.</text>
</comment>
<dbReference type="OrthoDB" id="41492at2759"/>
<dbReference type="GO" id="GO:0016491">
    <property type="term" value="F:oxidoreductase activity"/>
    <property type="evidence" value="ECO:0007669"/>
    <property type="project" value="UniProtKB-ARBA"/>
</dbReference>